<dbReference type="Gene3D" id="3.40.190.10">
    <property type="entry name" value="Periplasmic binding protein-like II"/>
    <property type="match status" value="2"/>
</dbReference>
<keyword evidence="4" id="KW-0804">Transcription</keyword>
<evidence type="ECO:0000256" key="3">
    <source>
        <dbReference type="ARBA" id="ARBA00023125"/>
    </source>
</evidence>
<feature type="region of interest" description="Disordered" evidence="5">
    <location>
        <begin position="304"/>
        <end position="328"/>
    </location>
</feature>
<dbReference type="PRINTS" id="PR00039">
    <property type="entry name" value="HTHLYSR"/>
</dbReference>
<dbReference type="Pfam" id="PF03466">
    <property type="entry name" value="LysR_substrate"/>
    <property type="match status" value="1"/>
</dbReference>
<name>A0ABU0YQ88_9PROT</name>
<dbReference type="PANTHER" id="PTHR30537:SF74">
    <property type="entry name" value="HTH-TYPE TRANSCRIPTIONAL REGULATOR TRPI"/>
    <property type="match status" value="1"/>
</dbReference>
<dbReference type="PROSITE" id="PS50931">
    <property type="entry name" value="HTH_LYSR"/>
    <property type="match status" value="1"/>
</dbReference>
<dbReference type="NCBIfam" id="NF008352">
    <property type="entry name" value="PRK11139.1"/>
    <property type="match status" value="1"/>
</dbReference>
<dbReference type="InterPro" id="IPR058163">
    <property type="entry name" value="LysR-type_TF_proteobact-type"/>
</dbReference>
<dbReference type="Pfam" id="PF00126">
    <property type="entry name" value="HTH_1"/>
    <property type="match status" value="1"/>
</dbReference>
<proteinExistence type="inferred from homology"/>
<organism evidence="7 8">
    <name type="scientific">Dongia sedimenti</name>
    <dbReference type="NCBI Taxonomy" id="3064282"/>
    <lineage>
        <taxon>Bacteria</taxon>
        <taxon>Pseudomonadati</taxon>
        <taxon>Pseudomonadota</taxon>
        <taxon>Alphaproteobacteria</taxon>
        <taxon>Rhodospirillales</taxon>
        <taxon>Dongiaceae</taxon>
        <taxon>Dongia</taxon>
    </lineage>
</organism>
<dbReference type="PANTHER" id="PTHR30537">
    <property type="entry name" value="HTH-TYPE TRANSCRIPTIONAL REGULATOR"/>
    <property type="match status" value="1"/>
</dbReference>
<comment type="similarity">
    <text evidence="1">Belongs to the LysR transcriptional regulatory family.</text>
</comment>
<reference evidence="8" key="1">
    <citation type="submission" date="2023-08" db="EMBL/GenBank/DDBJ databases">
        <title>Rhodospirillaceae gen. nov., a novel taxon isolated from the Yangtze River Yuezi River estuary sludge.</title>
        <authorList>
            <person name="Ruan L."/>
        </authorList>
    </citation>
    <scope>NUCLEOTIDE SEQUENCE [LARGE SCALE GENOMIC DNA]</scope>
    <source>
        <strain evidence="8">R-7</strain>
    </source>
</reference>
<dbReference type="RefSeq" id="WP_379957169.1">
    <property type="nucleotide sequence ID" value="NZ_JAUYVI010000005.1"/>
</dbReference>
<comment type="caution">
    <text evidence="7">The sequence shown here is derived from an EMBL/GenBank/DDBJ whole genome shotgun (WGS) entry which is preliminary data.</text>
</comment>
<protein>
    <submittedName>
        <fullName evidence="7">Transcriptional regulator GcvA</fullName>
    </submittedName>
</protein>
<dbReference type="EMBL" id="JAUYVI010000005">
    <property type="protein sequence ID" value="MDQ7249315.1"/>
    <property type="molecule type" value="Genomic_DNA"/>
</dbReference>
<evidence type="ECO:0000256" key="2">
    <source>
        <dbReference type="ARBA" id="ARBA00023015"/>
    </source>
</evidence>
<evidence type="ECO:0000256" key="4">
    <source>
        <dbReference type="ARBA" id="ARBA00023163"/>
    </source>
</evidence>
<keyword evidence="3" id="KW-0238">DNA-binding</keyword>
<feature type="domain" description="HTH lysR-type" evidence="6">
    <location>
        <begin position="5"/>
        <end position="62"/>
    </location>
</feature>
<dbReference type="InterPro" id="IPR000847">
    <property type="entry name" value="LysR_HTH_N"/>
</dbReference>
<evidence type="ECO:0000256" key="5">
    <source>
        <dbReference type="SAM" id="MobiDB-lite"/>
    </source>
</evidence>
<dbReference type="CDD" id="cd08432">
    <property type="entry name" value="PBP2_GcdR_TrpI_HvrB_AmpR_like"/>
    <property type="match status" value="1"/>
</dbReference>
<evidence type="ECO:0000259" key="6">
    <source>
        <dbReference type="PROSITE" id="PS50931"/>
    </source>
</evidence>
<accession>A0ABU0YQ88</accession>
<sequence length="328" mass="36384">MAAFPPLKAVRYFEAAARHLSFSKAAEELNVTHSAISHQIKALEEWVGQPLFDRTGRALRLTEGGRQFLPPVRSAFQQLSDAAQDLRQLCHGGPLTVSVLPSLASKWLVPRLFDFRAHHPEIEVRISATERVEQIGQGGIDIAIRYGRGKWPNVDSELLLKDDLFPIASPLLLSGDTPLKEPRDLANFNLLSDTTWQAAQFDFWQQWLEHAGVTGLELKGGGFSFNYSNLLIQAAVDGLGVALGNTMLASDDLRAGRLVKPFDISVPLDTGYYVVYVRDALKRPKIRAFRDWVMDQVAPFRAEMSPEQEKRGEALGKKLGSKLDGAPV</sequence>
<evidence type="ECO:0000313" key="8">
    <source>
        <dbReference type="Proteomes" id="UP001230156"/>
    </source>
</evidence>
<evidence type="ECO:0000313" key="7">
    <source>
        <dbReference type="EMBL" id="MDQ7249315.1"/>
    </source>
</evidence>
<dbReference type="SUPFAM" id="SSF46785">
    <property type="entry name" value="Winged helix' DNA-binding domain"/>
    <property type="match status" value="1"/>
</dbReference>
<dbReference type="InterPro" id="IPR036388">
    <property type="entry name" value="WH-like_DNA-bd_sf"/>
</dbReference>
<dbReference type="SUPFAM" id="SSF53850">
    <property type="entry name" value="Periplasmic binding protein-like II"/>
    <property type="match status" value="1"/>
</dbReference>
<dbReference type="Proteomes" id="UP001230156">
    <property type="component" value="Unassembled WGS sequence"/>
</dbReference>
<keyword evidence="2" id="KW-0805">Transcription regulation</keyword>
<feature type="compositionally biased region" description="Basic and acidic residues" evidence="5">
    <location>
        <begin position="307"/>
        <end position="316"/>
    </location>
</feature>
<gene>
    <name evidence="7" type="ORF">Q8A70_16630</name>
</gene>
<dbReference type="InterPro" id="IPR036390">
    <property type="entry name" value="WH_DNA-bd_sf"/>
</dbReference>
<keyword evidence="8" id="KW-1185">Reference proteome</keyword>
<dbReference type="Gene3D" id="1.10.10.10">
    <property type="entry name" value="Winged helix-like DNA-binding domain superfamily/Winged helix DNA-binding domain"/>
    <property type="match status" value="1"/>
</dbReference>
<evidence type="ECO:0000256" key="1">
    <source>
        <dbReference type="ARBA" id="ARBA00009437"/>
    </source>
</evidence>
<dbReference type="InterPro" id="IPR005119">
    <property type="entry name" value="LysR_subst-bd"/>
</dbReference>